<dbReference type="EMBL" id="CH964232">
    <property type="protein sequence ID" value="EDW81497.2"/>
    <property type="molecule type" value="Genomic_DNA"/>
</dbReference>
<proteinExistence type="predicted"/>
<dbReference type="STRING" id="7260.B4N8P6"/>
<reference evidence="1 2" key="1">
    <citation type="journal article" date="2007" name="Nature">
        <title>Evolution of genes and genomes on the Drosophila phylogeny.</title>
        <authorList>
            <consortium name="Drosophila 12 Genomes Consortium"/>
            <person name="Clark A.G."/>
            <person name="Eisen M.B."/>
            <person name="Smith D.R."/>
            <person name="Bergman C.M."/>
            <person name="Oliver B."/>
            <person name="Markow T.A."/>
            <person name="Kaufman T.C."/>
            <person name="Kellis M."/>
            <person name="Gelbart W."/>
            <person name="Iyer V.N."/>
            <person name="Pollard D.A."/>
            <person name="Sackton T.B."/>
            <person name="Larracuente A.M."/>
            <person name="Singh N.D."/>
            <person name="Abad J.P."/>
            <person name="Abt D.N."/>
            <person name="Adryan B."/>
            <person name="Aguade M."/>
            <person name="Akashi H."/>
            <person name="Anderson W.W."/>
            <person name="Aquadro C.F."/>
            <person name="Ardell D.H."/>
            <person name="Arguello R."/>
            <person name="Artieri C.G."/>
            <person name="Barbash D.A."/>
            <person name="Barker D."/>
            <person name="Barsanti P."/>
            <person name="Batterham P."/>
            <person name="Batzoglou S."/>
            <person name="Begun D."/>
            <person name="Bhutkar A."/>
            <person name="Blanco E."/>
            <person name="Bosak S.A."/>
            <person name="Bradley R.K."/>
            <person name="Brand A.D."/>
            <person name="Brent M.R."/>
            <person name="Brooks A.N."/>
            <person name="Brown R.H."/>
            <person name="Butlin R.K."/>
            <person name="Caggese C."/>
            <person name="Calvi B.R."/>
            <person name="Bernardo de Carvalho A."/>
            <person name="Caspi A."/>
            <person name="Castrezana S."/>
            <person name="Celniker S.E."/>
            <person name="Chang J.L."/>
            <person name="Chapple C."/>
            <person name="Chatterji S."/>
            <person name="Chinwalla A."/>
            <person name="Civetta A."/>
            <person name="Clifton S.W."/>
            <person name="Comeron J.M."/>
            <person name="Costello J.C."/>
            <person name="Coyne J.A."/>
            <person name="Daub J."/>
            <person name="David R.G."/>
            <person name="Delcher A.L."/>
            <person name="Delehaunty K."/>
            <person name="Do C.B."/>
            <person name="Ebling H."/>
            <person name="Edwards K."/>
            <person name="Eickbush T."/>
            <person name="Evans J.D."/>
            <person name="Filipski A."/>
            <person name="Findeiss S."/>
            <person name="Freyhult E."/>
            <person name="Fulton L."/>
            <person name="Fulton R."/>
            <person name="Garcia A.C."/>
            <person name="Gardiner A."/>
            <person name="Garfield D.A."/>
            <person name="Garvin B.E."/>
            <person name="Gibson G."/>
            <person name="Gilbert D."/>
            <person name="Gnerre S."/>
            <person name="Godfrey J."/>
            <person name="Good R."/>
            <person name="Gotea V."/>
            <person name="Gravely B."/>
            <person name="Greenberg A.J."/>
            <person name="Griffiths-Jones S."/>
            <person name="Gross S."/>
            <person name="Guigo R."/>
            <person name="Gustafson E.A."/>
            <person name="Haerty W."/>
            <person name="Hahn M.W."/>
            <person name="Halligan D.L."/>
            <person name="Halpern A.L."/>
            <person name="Halter G.M."/>
            <person name="Han M.V."/>
            <person name="Heger A."/>
            <person name="Hillier L."/>
            <person name="Hinrichs A.S."/>
            <person name="Holmes I."/>
            <person name="Hoskins R.A."/>
            <person name="Hubisz M.J."/>
            <person name="Hultmark D."/>
            <person name="Huntley M.A."/>
            <person name="Jaffe D.B."/>
            <person name="Jagadeeshan S."/>
            <person name="Jeck W.R."/>
            <person name="Johnson J."/>
            <person name="Jones C.D."/>
            <person name="Jordan W.C."/>
            <person name="Karpen G.H."/>
            <person name="Kataoka E."/>
            <person name="Keightley P.D."/>
            <person name="Kheradpour P."/>
            <person name="Kirkness E.F."/>
            <person name="Koerich L.B."/>
            <person name="Kristiansen K."/>
            <person name="Kudrna D."/>
            <person name="Kulathinal R.J."/>
            <person name="Kumar S."/>
            <person name="Kwok R."/>
            <person name="Lander E."/>
            <person name="Langley C.H."/>
            <person name="Lapoint R."/>
            <person name="Lazzaro B.P."/>
            <person name="Lee S.J."/>
            <person name="Levesque L."/>
            <person name="Li R."/>
            <person name="Lin C.F."/>
            <person name="Lin M.F."/>
            <person name="Lindblad-Toh K."/>
            <person name="Llopart A."/>
            <person name="Long M."/>
            <person name="Low L."/>
            <person name="Lozovsky E."/>
            <person name="Lu J."/>
            <person name="Luo M."/>
            <person name="Machado C.A."/>
            <person name="Makalowski W."/>
            <person name="Marzo M."/>
            <person name="Matsuda M."/>
            <person name="Matzkin L."/>
            <person name="McAllister B."/>
            <person name="McBride C.S."/>
            <person name="McKernan B."/>
            <person name="McKernan K."/>
            <person name="Mendez-Lago M."/>
            <person name="Minx P."/>
            <person name="Mollenhauer M.U."/>
            <person name="Montooth K."/>
            <person name="Mount S.M."/>
            <person name="Mu X."/>
            <person name="Myers E."/>
            <person name="Negre B."/>
            <person name="Newfeld S."/>
            <person name="Nielsen R."/>
            <person name="Noor M.A."/>
            <person name="O'Grady P."/>
            <person name="Pachter L."/>
            <person name="Papaceit M."/>
            <person name="Parisi M.J."/>
            <person name="Parisi M."/>
            <person name="Parts L."/>
            <person name="Pedersen J.S."/>
            <person name="Pesole G."/>
            <person name="Phillippy A.M."/>
            <person name="Ponting C.P."/>
            <person name="Pop M."/>
            <person name="Porcelli D."/>
            <person name="Powell J.R."/>
            <person name="Prohaska S."/>
            <person name="Pruitt K."/>
            <person name="Puig M."/>
            <person name="Quesneville H."/>
            <person name="Ram K.R."/>
            <person name="Rand D."/>
            <person name="Rasmussen M.D."/>
            <person name="Reed L.K."/>
            <person name="Reenan R."/>
            <person name="Reily A."/>
            <person name="Remington K.A."/>
            <person name="Rieger T.T."/>
            <person name="Ritchie M.G."/>
            <person name="Robin C."/>
            <person name="Rogers Y.H."/>
            <person name="Rohde C."/>
            <person name="Rozas J."/>
            <person name="Rubenfield M.J."/>
            <person name="Ruiz A."/>
            <person name="Russo S."/>
            <person name="Salzberg S.L."/>
            <person name="Sanchez-Gracia A."/>
            <person name="Saranga D.J."/>
            <person name="Sato H."/>
            <person name="Schaeffer S.W."/>
            <person name="Schatz M.C."/>
            <person name="Schlenke T."/>
            <person name="Schwartz R."/>
            <person name="Segarra C."/>
            <person name="Singh R.S."/>
            <person name="Sirot L."/>
            <person name="Sirota M."/>
            <person name="Sisneros N.B."/>
            <person name="Smith C.D."/>
            <person name="Smith T.F."/>
            <person name="Spieth J."/>
            <person name="Stage D.E."/>
            <person name="Stark A."/>
            <person name="Stephan W."/>
            <person name="Strausberg R.L."/>
            <person name="Strempel S."/>
            <person name="Sturgill D."/>
            <person name="Sutton G."/>
            <person name="Sutton G.G."/>
            <person name="Tao W."/>
            <person name="Teichmann S."/>
            <person name="Tobari Y.N."/>
            <person name="Tomimura Y."/>
            <person name="Tsolas J.M."/>
            <person name="Valente V.L."/>
            <person name="Venter E."/>
            <person name="Venter J.C."/>
            <person name="Vicario S."/>
            <person name="Vieira F.G."/>
            <person name="Vilella A.J."/>
            <person name="Villasante A."/>
            <person name="Walenz B."/>
            <person name="Wang J."/>
            <person name="Wasserman M."/>
            <person name="Watts T."/>
            <person name="Wilson D."/>
            <person name="Wilson R.K."/>
            <person name="Wing R.A."/>
            <person name="Wolfner M.F."/>
            <person name="Wong A."/>
            <person name="Wong G.K."/>
            <person name="Wu C.I."/>
            <person name="Wu G."/>
            <person name="Yamamoto D."/>
            <person name="Yang H.P."/>
            <person name="Yang S.P."/>
            <person name="Yorke J.A."/>
            <person name="Yoshida K."/>
            <person name="Zdobnov E."/>
            <person name="Zhang P."/>
            <person name="Zhang Y."/>
            <person name="Zimin A.V."/>
            <person name="Baldwin J."/>
            <person name="Abdouelleil A."/>
            <person name="Abdulkadir J."/>
            <person name="Abebe A."/>
            <person name="Abera B."/>
            <person name="Abreu J."/>
            <person name="Acer S.C."/>
            <person name="Aftuck L."/>
            <person name="Alexander A."/>
            <person name="An P."/>
            <person name="Anderson E."/>
            <person name="Anderson S."/>
            <person name="Arachi H."/>
            <person name="Azer M."/>
            <person name="Bachantsang P."/>
            <person name="Barry A."/>
            <person name="Bayul T."/>
            <person name="Berlin A."/>
            <person name="Bessette D."/>
            <person name="Bloom T."/>
            <person name="Blye J."/>
            <person name="Boguslavskiy L."/>
            <person name="Bonnet C."/>
            <person name="Boukhgalter B."/>
            <person name="Bourzgui I."/>
            <person name="Brown A."/>
            <person name="Cahill P."/>
            <person name="Channer S."/>
            <person name="Cheshatsang Y."/>
            <person name="Chuda L."/>
            <person name="Citroen M."/>
            <person name="Collymore A."/>
            <person name="Cooke P."/>
            <person name="Costello M."/>
            <person name="D'Aco K."/>
            <person name="Daza R."/>
            <person name="De Haan G."/>
            <person name="DeGray S."/>
            <person name="DeMaso C."/>
            <person name="Dhargay N."/>
            <person name="Dooley K."/>
            <person name="Dooley E."/>
            <person name="Doricent M."/>
            <person name="Dorje P."/>
            <person name="Dorjee K."/>
            <person name="Dupes A."/>
            <person name="Elong R."/>
            <person name="Falk J."/>
            <person name="Farina A."/>
            <person name="Faro S."/>
            <person name="Ferguson D."/>
            <person name="Fisher S."/>
            <person name="Foley C.D."/>
            <person name="Franke A."/>
            <person name="Friedrich D."/>
            <person name="Gadbois L."/>
            <person name="Gearin G."/>
            <person name="Gearin C.R."/>
            <person name="Giannoukos G."/>
            <person name="Goode T."/>
            <person name="Graham J."/>
            <person name="Grandbois E."/>
            <person name="Grewal S."/>
            <person name="Gyaltsen K."/>
            <person name="Hafez N."/>
            <person name="Hagos B."/>
            <person name="Hall J."/>
            <person name="Henson C."/>
            <person name="Hollinger A."/>
            <person name="Honan T."/>
            <person name="Huard M.D."/>
            <person name="Hughes L."/>
            <person name="Hurhula B."/>
            <person name="Husby M.E."/>
            <person name="Kamat A."/>
            <person name="Kanga B."/>
            <person name="Kashin S."/>
            <person name="Khazanovich D."/>
            <person name="Kisner P."/>
            <person name="Lance K."/>
            <person name="Lara M."/>
            <person name="Lee W."/>
            <person name="Lennon N."/>
            <person name="Letendre F."/>
            <person name="LeVine R."/>
            <person name="Lipovsky A."/>
            <person name="Liu X."/>
            <person name="Liu J."/>
            <person name="Liu S."/>
            <person name="Lokyitsang T."/>
            <person name="Lokyitsang Y."/>
            <person name="Lubonja R."/>
            <person name="Lui A."/>
            <person name="MacDonald P."/>
            <person name="Magnisalis V."/>
            <person name="Maru K."/>
            <person name="Matthews C."/>
            <person name="McCusker W."/>
            <person name="McDonough S."/>
            <person name="Mehta T."/>
            <person name="Meldrim J."/>
            <person name="Meneus L."/>
            <person name="Mihai O."/>
            <person name="Mihalev A."/>
            <person name="Mihova T."/>
            <person name="Mittelman R."/>
            <person name="Mlenga V."/>
            <person name="Montmayeur A."/>
            <person name="Mulrain L."/>
            <person name="Navidi A."/>
            <person name="Naylor J."/>
            <person name="Negash T."/>
            <person name="Nguyen T."/>
            <person name="Nguyen N."/>
            <person name="Nicol R."/>
            <person name="Norbu C."/>
            <person name="Norbu N."/>
            <person name="Novod N."/>
            <person name="O'Neill B."/>
            <person name="Osman S."/>
            <person name="Markiewicz E."/>
            <person name="Oyono O.L."/>
            <person name="Patti C."/>
            <person name="Phunkhang P."/>
            <person name="Pierre F."/>
            <person name="Priest M."/>
            <person name="Raghuraman S."/>
            <person name="Rege F."/>
            <person name="Reyes R."/>
            <person name="Rise C."/>
            <person name="Rogov P."/>
            <person name="Ross K."/>
            <person name="Ryan E."/>
            <person name="Settipalli S."/>
            <person name="Shea T."/>
            <person name="Sherpa N."/>
            <person name="Shi L."/>
            <person name="Shih D."/>
            <person name="Sparrow T."/>
            <person name="Spaulding J."/>
            <person name="Stalker J."/>
            <person name="Stange-Thomann N."/>
            <person name="Stavropoulos S."/>
            <person name="Stone C."/>
            <person name="Strader C."/>
            <person name="Tesfaye S."/>
            <person name="Thomson T."/>
            <person name="Thoulutsang Y."/>
            <person name="Thoulutsang D."/>
            <person name="Topham K."/>
            <person name="Topping I."/>
            <person name="Tsamla T."/>
            <person name="Vassiliev H."/>
            <person name="Vo A."/>
            <person name="Wangchuk T."/>
            <person name="Wangdi T."/>
            <person name="Weiand M."/>
            <person name="Wilkinson J."/>
            <person name="Wilson A."/>
            <person name="Yadav S."/>
            <person name="Young G."/>
            <person name="Yu Q."/>
            <person name="Zembek L."/>
            <person name="Zhong D."/>
            <person name="Zimmer A."/>
            <person name="Zwirko Z."/>
            <person name="Jaffe D.B."/>
            <person name="Alvarez P."/>
            <person name="Brockman W."/>
            <person name="Butler J."/>
            <person name="Chin C."/>
            <person name="Gnerre S."/>
            <person name="Grabherr M."/>
            <person name="Kleber M."/>
            <person name="Mauceli E."/>
            <person name="MacCallum I."/>
        </authorList>
    </citation>
    <scope>NUCLEOTIDE SEQUENCE [LARGE SCALE GENOMIC DNA]</scope>
    <source>
        <strain evidence="2">Tucson 14030-0811.24</strain>
    </source>
</reference>
<evidence type="ECO:0008006" key="3">
    <source>
        <dbReference type="Google" id="ProtNLM"/>
    </source>
</evidence>
<dbReference type="FunFam" id="3.40.720.10:FF:000017">
    <property type="entry name" value="Predicted protein"/>
    <property type="match status" value="1"/>
</dbReference>
<dbReference type="GO" id="GO:0005615">
    <property type="term" value="C:extracellular space"/>
    <property type="evidence" value="ECO:0007669"/>
    <property type="project" value="TreeGrafter"/>
</dbReference>
<dbReference type="Gene3D" id="3.40.720.10">
    <property type="entry name" value="Alkaline Phosphatase, subunit A"/>
    <property type="match status" value="1"/>
</dbReference>
<evidence type="ECO:0000313" key="1">
    <source>
        <dbReference type="EMBL" id="EDW81497.2"/>
    </source>
</evidence>
<accession>B4N8P6</accession>
<dbReference type="PANTHER" id="PTHR10974">
    <property type="entry name" value="FI08016P-RELATED"/>
    <property type="match status" value="1"/>
</dbReference>
<keyword evidence="2" id="KW-1185">Reference proteome</keyword>
<dbReference type="SUPFAM" id="SSF53649">
    <property type="entry name" value="Alkaline phosphatase-like"/>
    <property type="match status" value="1"/>
</dbReference>
<gene>
    <name evidence="1" type="primary">Dwil\GK12100</name>
    <name evidence="1" type="ORF">Dwil_GK12100</name>
</gene>
<sequence length="654" mass="75835">MRMVGKKLSLNLVNQTNESEYVDDDGDLLTEDVGEVEESEEQEVTKVRTLPLYYVDSSKCKIPYVDPFGPDTLAVYTPMKFETCSNETALVTPIFNHNMKRYVLHINETLATILLNSSDIDYNCYYLEIVRDQAHDSYNSLNRKYFSQGFVVPHHVQGLVVTCHKFDNDSFVLQHDGYSVIQYVPPPPGISNLPGKRKPSVIMFGIDSLSRINIRRTMPKTYNYLTGSGWYEMQGYNKIGDNTFPNLMAILTGYTPKTAKELICDWDKDGCLDRIPFIWHYMKNASYLTAMGEDESGMATFNYCKPGFVQQPTDYYARPQHKAFEHFLDKWKCAECEMTYCIGRRITSSYIYDFGRDFVNRYVDERPIFGLFWSNSFSHNDYRMTSKMDDYILQYMLDFETDGVFEQSIMIFLSDHGSRYGKILGFESGFLEERLPAMFIYLPPWFRAHYPEFTKALQLNQNRLTSNFDLHNTLKHIIELGGTPDGPALPRSNDCPKCHSLFYTHDPERTCDDAGIPEHFCTCVPYKRLKGKWASRIAPKVIDRINEYLERRNLSEICSTLTLSYIHRTEIKIELEENFHDEMSTKDVAIYRTKFKVRPNGADFYATVTFNNVTENVDVDVETISRTTSYERDATCVSDKMAKLYCICKSNVRD</sequence>
<protein>
    <recommendedName>
        <fullName evidence="3">DUF229 domain containing protein</fullName>
    </recommendedName>
</protein>
<organism evidence="1 2">
    <name type="scientific">Drosophila willistoni</name>
    <name type="common">Fruit fly</name>
    <dbReference type="NCBI Taxonomy" id="7260"/>
    <lineage>
        <taxon>Eukaryota</taxon>
        <taxon>Metazoa</taxon>
        <taxon>Ecdysozoa</taxon>
        <taxon>Arthropoda</taxon>
        <taxon>Hexapoda</taxon>
        <taxon>Insecta</taxon>
        <taxon>Pterygota</taxon>
        <taxon>Neoptera</taxon>
        <taxon>Endopterygota</taxon>
        <taxon>Diptera</taxon>
        <taxon>Brachycera</taxon>
        <taxon>Muscomorpha</taxon>
        <taxon>Ephydroidea</taxon>
        <taxon>Drosophilidae</taxon>
        <taxon>Drosophila</taxon>
        <taxon>Sophophora</taxon>
    </lineage>
</organism>
<dbReference type="HOGENOM" id="CLU_018076_2_0_1"/>
<dbReference type="InterPro" id="IPR004245">
    <property type="entry name" value="DUF229"/>
</dbReference>
<dbReference type="Proteomes" id="UP000007798">
    <property type="component" value="Unassembled WGS sequence"/>
</dbReference>
<dbReference type="InterPro" id="IPR017850">
    <property type="entry name" value="Alkaline_phosphatase_core_sf"/>
</dbReference>
<dbReference type="AlphaFoldDB" id="B4N8P6"/>
<dbReference type="KEGG" id="dwi:6646878"/>
<dbReference type="Pfam" id="PF02995">
    <property type="entry name" value="DUF229"/>
    <property type="match status" value="1"/>
</dbReference>
<name>B4N8P6_DROWI</name>
<evidence type="ECO:0000313" key="2">
    <source>
        <dbReference type="Proteomes" id="UP000007798"/>
    </source>
</evidence>
<dbReference type="InParanoid" id="B4N8P6"/>
<dbReference type="eggNOG" id="ENOG502QRYZ">
    <property type="taxonomic scope" value="Eukaryota"/>
</dbReference>
<dbReference type="CDD" id="cd16021">
    <property type="entry name" value="ALP_like"/>
    <property type="match status" value="1"/>
</dbReference>
<dbReference type="PANTHER" id="PTHR10974:SF9">
    <property type="entry name" value="DUF229 DOMAIN CONTAINING PROTEIN-RELATED"/>
    <property type="match status" value="1"/>
</dbReference>
<dbReference type="OrthoDB" id="413313at2759"/>